<evidence type="ECO:0000313" key="16">
    <source>
        <dbReference type="Proteomes" id="UP000288216"/>
    </source>
</evidence>
<evidence type="ECO:0000256" key="1">
    <source>
        <dbReference type="ARBA" id="ARBA00004141"/>
    </source>
</evidence>
<evidence type="ECO:0000259" key="11">
    <source>
        <dbReference type="PROSITE" id="PS50041"/>
    </source>
</evidence>
<keyword evidence="3 9" id="KW-0812">Transmembrane</keyword>
<comment type="caution">
    <text evidence="15">The sequence shown here is derived from an EMBL/GenBank/DDBJ whole genome shotgun (WGS) entry which is preliminary data.</text>
</comment>
<comment type="caution">
    <text evidence="7">Lacks conserved residue(s) required for the propagation of feature annotation.</text>
</comment>
<reference evidence="15 16" key="1">
    <citation type="journal article" date="2018" name="Nat. Ecol. Evol.">
        <title>Shark genomes provide insights into elasmobranch evolution and the origin of vertebrates.</title>
        <authorList>
            <person name="Hara Y"/>
            <person name="Yamaguchi K"/>
            <person name="Onimaru K"/>
            <person name="Kadota M"/>
            <person name="Koyanagi M"/>
            <person name="Keeley SD"/>
            <person name="Tatsumi K"/>
            <person name="Tanaka K"/>
            <person name="Motone F"/>
            <person name="Kageyama Y"/>
            <person name="Nozu R"/>
            <person name="Adachi N"/>
            <person name="Nishimura O"/>
            <person name="Nakagawa R"/>
            <person name="Tanegashima C"/>
            <person name="Kiyatake I"/>
            <person name="Matsumoto R"/>
            <person name="Murakumo K"/>
            <person name="Nishida K"/>
            <person name="Terakita A"/>
            <person name="Kuratani S"/>
            <person name="Sato K"/>
            <person name="Hyodo S Kuraku.S."/>
        </authorList>
    </citation>
    <scope>NUCLEOTIDE SEQUENCE [LARGE SCALE GENOMIC DNA]</scope>
</reference>
<dbReference type="PROSITE" id="PS51828">
    <property type="entry name" value="PTX_2"/>
    <property type="match status" value="1"/>
</dbReference>
<dbReference type="EMBL" id="BFAA01001102">
    <property type="protein sequence ID" value="GCB74802.1"/>
    <property type="molecule type" value="Genomic_DNA"/>
</dbReference>
<dbReference type="InterPro" id="IPR001759">
    <property type="entry name" value="PTX_dom"/>
</dbReference>
<dbReference type="Pfam" id="PF00002">
    <property type="entry name" value="7tm_2"/>
    <property type="match status" value="2"/>
</dbReference>
<evidence type="ECO:0000256" key="2">
    <source>
        <dbReference type="ARBA" id="ARBA00007343"/>
    </source>
</evidence>
<dbReference type="SMART" id="SM00159">
    <property type="entry name" value="PTX"/>
    <property type="match status" value="1"/>
</dbReference>
<evidence type="ECO:0000259" key="12">
    <source>
        <dbReference type="PROSITE" id="PS50221"/>
    </source>
</evidence>
<evidence type="ECO:0000256" key="9">
    <source>
        <dbReference type="SAM" id="Phobius"/>
    </source>
</evidence>
<dbReference type="SMART" id="SM00303">
    <property type="entry name" value="GPS"/>
    <property type="match status" value="1"/>
</dbReference>
<evidence type="ECO:0000256" key="10">
    <source>
        <dbReference type="SAM" id="SignalP"/>
    </source>
</evidence>
<gene>
    <name evidence="15" type="ORF">scyTo_0003895</name>
</gene>
<dbReference type="PANTHER" id="PTHR12011">
    <property type="entry name" value="ADHESION G-PROTEIN COUPLED RECEPTOR"/>
    <property type="match status" value="1"/>
</dbReference>
<dbReference type="OMA" id="CWICNEA"/>
<dbReference type="AlphaFoldDB" id="A0A401PNT8"/>
<feature type="transmembrane region" description="Helical" evidence="9">
    <location>
        <begin position="767"/>
        <end position="799"/>
    </location>
</feature>
<evidence type="ECO:0000256" key="3">
    <source>
        <dbReference type="ARBA" id="ARBA00022692"/>
    </source>
</evidence>
<evidence type="ECO:0000259" key="13">
    <source>
        <dbReference type="PROSITE" id="PS50261"/>
    </source>
</evidence>
<dbReference type="Gene3D" id="2.60.120.200">
    <property type="match status" value="1"/>
</dbReference>
<evidence type="ECO:0000256" key="5">
    <source>
        <dbReference type="ARBA" id="ARBA00023136"/>
    </source>
</evidence>
<keyword evidence="10" id="KW-0732">Signal</keyword>
<dbReference type="STRING" id="75743.A0A401PNT8"/>
<evidence type="ECO:0000313" key="15">
    <source>
        <dbReference type="EMBL" id="GCB74802.1"/>
    </source>
</evidence>
<dbReference type="Gene3D" id="2.60.220.50">
    <property type="match status" value="1"/>
</dbReference>
<dbReference type="InterPro" id="IPR000832">
    <property type="entry name" value="GPCR_2_secretin-like"/>
</dbReference>
<feature type="domain" description="GAIN-B" evidence="12">
    <location>
        <begin position="531"/>
        <end position="719"/>
    </location>
</feature>
<evidence type="ECO:0000256" key="7">
    <source>
        <dbReference type="PROSITE-ProRule" id="PRU01172"/>
    </source>
</evidence>
<sequence length="1015" mass="112746">MHLGVVLPYSAVLLFCVGGMLAESQLISQDRRCFVYRNYYYEYVPERLHWTAAERLCRQRFGFLTTIGTIEDNQKLASFMQAMRVTKALWIGAKVKEGGPGTFGSHILTFSGRTDTKYAKLLKQFPQLHSVTICAQVQFDSTFVGVSTVFSYSVPSFINEFQLRANIVRGQQIQLALLVHGVHSPYSQAVENNGKWHHLCVSWSRRGGGWAIAADGSVISSGEQLYISDDIGTGGVFIIGQEQDTFGGSFRKDESFIGNITQLHIWDRVLNASEIQALAEDCFVIPLGLFFQWNVSIFEIESTVQVYKGFSQCKGDGFQTTEPFDILWVDGTKPLFHNISSDVSHPVNQGQCVTFDPLTGTWTSELCSKQKEALCRYDKDAYEQMQDFSSLPPSPFFLYVKEKSVDVSIADYLLLNRSDYPQNVTSANDITSVLLEATDESHAKLTSADLLALTRFLGNVAELDFETEANNSETILSLASNYIKLASRIIDVECSFEWLIISEVIHGPYVIIHSVDMLAEKLSDILLSIGQSIVLSTENIDVQIKGNQLPRLESDLVYKPKCLSARNRVDEIQIPGSEMSQLLTLGYSELIFIHVYYRSVEHHLPPHNSDSVLPAGRSNKRSQTSQLQTAVISSTVRDPFRAKNIPIAVQYSLSHRAVVGFSKFATPTCVFWNFSLQDGHYAGWSNQGCQVIQFESEVTICFCNHTTNFAVLMQFTEIQWGLETEMILNKLTFIGSGASLCALVVTLTLFTVLDIPKSDRTSIHKNLFVALIAAQVVLLSSDSATNSLPVLIVTITLAAAHDKYIADRYCWLNVHNGVIWAFVGPVIFIIMVNMFVLTRVVLITVSTAKRRAIMLAVNSSPIEQAYDQIRAAVKAVLVLLPILGLTWLSGVLVPLSVVMAYVFVILNSLQGLFIFLIYGVYNTEVRSTIKRLKERRKALNFSNCATSRPSSSLTSSRPASSPVTGSESLAKDDGPQVTDGANLQGICKMSFYDNSVIYENPAATNESEFCSSCVF</sequence>
<comment type="similarity">
    <text evidence="2">Belongs to the G-protein coupled receptor 2 family. Adhesion G-protein coupled receptor (ADGR) subfamily.</text>
</comment>
<feature type="domain" description="G-protein coupled receptors family 2 profile 2" evidence="13">
    <location>
        <begin position="787"/>
        <end position="922"/>
    </location>
</feature>
<dbReference type="InterPro" id="IPR013320">
    <property type="entry name" value="ConA-like_dom_sf"/>
</dbReference>
<evidence type="ECO:0008006" key="17">
    <source>
        <dbReference type="Google" id="ProtNLM"/>
    </source>
</evidence>
<dbReference type="Proteomes" id="UP000288216">
    <property type="component" value="Unassembled WGS sequence"/>
</dbReference>
<evidence type="ECO:0000259" key="14">
    <source>
        <dbReference type="PROSITE" id="PS51828"/>
    </source>
</evidence>
<feature type="domain" description="C-type lectin" evidence="11">
    <location>
        <begin position="328"/>
        <end position="376"/>
    </location>
</feature>
<dbReference type="PRINTS" id="PR00895">
    <property type="entry name" value="PENTAXIN"/>
</dbReference>
<evidence type="ECO:0000256" key="8">
    <source>
        <dbReference type="SAM" id="MobiDB-lite"/>
    </source>
</evidence>
<organism evidence="15 16">
    <name type="scientific">Scyliorhinus torazame</name>
    <name type="common">Cloudy catshark</name>
    <name type="synonym">Catulus torazame</name>
    <dbReference type="NCBI Taxonomy" id="75743"/>
    <lineage>
        <taxon>Eukaryota</taxon>
        <taxon>Metazoa</taxon>
        <taxon>Chordata</taxon>
        <taxon>Craniata</taxon>
        <taxon>Vertebrata</taxon>
        <taxon>Chondrichthyes</taxon>
        <taxon>Elasmobranchii</taxon>
        <taxon>Galeomorphii</taxon>
        <taxon>Galeoidea</taxon>
        <taxon>Carcharhiniformes</taxon>
        <taxon>Scyliorhinidae</taxon>
        <taxon>Scyliorhinus</taxon>
    </lineage>
</organism>
<dbReference type="PANTHER" id="PTHR12011:SF58">
    <property type="entry name" value="ADHESION G-PROTEIN COUPLED RECEPTOR D2"/>
    <property type="match status" value="1"/>
</dbReference>
<evidence type="ECO:0000256" key="6">
    <source>
        <dbReference type="ARBA" id="ARBA00023157"/>
    </source>
</evidence>
<feature type="domain" description="Pentraxin (PTX)" evidence="14">
    <location>
        <begin position="104"/>
        <end position="313"/>
    </location>
</feature>
<feature type="transmembrane region" description="Helical" evidence="9">
    <location>
        <begin position="898"/>
        <end position="921"/>
    </location>
</feature>
<dbReference type="GO" id="GO:0007166">
    <property type="term" value="P:cell surface receptor signaling pathway"/>
    <property type="evidence" value="ECO:0007669"/>
    <property type="project" value="InterPro"/>
</dbReference>
<dbReference type="SUPFAM" id="SSF56436">
    <property type="entry name" value="C-type lectin-like"/>
    <property type="match status" value="2"/>
</dbReference>
<dbReference type="PROSITE" id="PS50261">
    <property type="entry name" value="G_PROTEIN_RECEP_F2_4"/>
    <property type="match status" value="1"/>
</dbReference>
<keyword evidence="5 9" id="KW-0472">Membrane</keyword>
<protein>
    <recommendedName>
        <fullName evidence="17">G-protein coupled receptors family 2 profile 2 domain-containing protein</fullName>
    </recommendedName>
</protein>
<feature type="region of interest" description="Disordered" evidence="8">
    <location>
        <begin position="944"/>
        <end position="977"/>
    </location>
</feature>
<accession>A0A401PNT8</accession>
<dbReference type="SUPFAM" id="SSF49899">
    <property type="entry name" value="Concanavalin A-like lectins/glucanases"/>
    <property type="match status" value="1"/>
</dbReference>
<dbReference type="PROSITE" id="PS50221">
    <property type="entry name" value="GAIN_B"/>
    <property type="match status" value="1"/>
</dbReference>
<dbReference type="PROSITE" id="PS50041">
    <property type="entry name" value="C_TYPE_LECTIN_2"/>
    <property type="match status" value="1"/>
</dbReference>
<feature type="transmembrane region" description="Helical" evidence="9">
    <location>
        <begin position="871"/>
        <end position="892"/>
    </location>
</feature>
<dbReference type="GO" id="GO:0007189">
    <property type="term" value="P:adenylate cyclase-activating G protein-coupled receptor signaling pathway"/>
    <property type="evidence" value="ECO:0007669"/>
    <property type="project" value="TreeGrafter"/>
</dbReference>
<feature type="compositionally biased region" description="Low complexity" evidence="8">
    <location>
        <begin position="945"/>
        <end position="961"/>
    </location>
</feature>
<dbReference type="InterPro" id="IPR057244">
    <property type="entry name" value="GAIN_B"/>
</dbReference>
<feature type="signal peptide" evidence="10">
    <location>
        <begin position="1"/>
        <end position="22"/>
    </location>
</feature>
<dbReference type="Pfam" id="PF01825">
    <property type="entry name" value="GPS"/>
    <property type="match status" value="1"/>
</dbReference>
<name>A0A401PNT8_SCYTO</name>
<dbReference type="Gene3D" id="1.20.1070.10">
    <property type="entry name" value="Rhodopsin 7-helix transmembrane proteins"/>
    <property type="match status" value="2"/>
</dbReference>
<feature type="transmembrane region" description="Helical" evidence="9">
    <location>
        <begin position="733"/>
        <end position="755"/>
    </location>
</feature>
<dbReference type="InterPro" id="IPR001304">
    <property type="entry name" value="C-type_lectin-like"/>
</dbReference>
<dbReference type="InterPro" id="IPR046338">
    <property type="entry name" value="GAIN_dom_sf"/>
</dbReference>
<dbReference type="OrthoDB" id="1100386at2759"/>
<keyword evidence="4 9" id="KW-1133">Transmembrane helix</keyword>
<dbReference type="GO" id="GO:0004930">
    <property type="term" value="F:G protein-coupled receptor activity"/>
    <property type="evidence" value="ECO:0007669"/>
    <property type="project" value="InterPro"/>
</dbReference>
<feature type="transmembrane region" description="Helical" evidence="9">
    <location>
        <begin position="819"/>
        <end position="845"/>
    </location>
</feature>
<dbReference type="Pfam" id="PF00354">
    <property type="entry name" value="Pentaxin"/>
    <property type="match status" value="1"/>
</dbReference>
<feature type="chain" id="PRO_5019178854" description="G-protein coupled receptors family 2 profile 2 domain-containing protein" evidence="10">
    <location>
        <begin position="23"/>
        <end position="1015"/>
    </location>
</feature>
<keyword evidence="6" id="KW-1015">Disulfide bond</keyword>
<evidence type="ECO:0000256" key="4">
    <source>
        <dbReference type="ARBA" id="ARBA00022989"/>
    </source>
</evidence>
<comment type="subcellular location">
    <subcellularLocation>
        <location evidence="1">Membrane</location>
        <topology evidence="1">Multi-pass membrane protein</topology>
    </subcellularLocation>
</comment>
<dbReference type="InterPro" id="IPR000203">
    <property type="entry name" value="GPS"/>
</dbReference>
<proteinExistence type="inferred from homology"/>
<keyword evidence="16" id="KW-1185">Reference proteome</keyword>
<dbReference type="InterPro" id="IPR017981">
    <property type="entry name" value="GPCR_2-like_7TM"/>
</dbReference>
<dbReference type="GO" id="GO:0005886">
    <property type="term" value="C:plasma membrane"/>
    <property type="evidence" value="ECO:0007669"/>
    <property type="project" value="UniProtKB-SubCell"/>
</dbReference>
<dbReference type="InterPro" id="IPR016187">
    <property type="entry name" value="CTDL_fold"/>
</dbReference>